<feature type="transmembrane region" description="Helical" evidence="1">
    <location>
        <begin position="21"/>
        <end position="42"/>
    </location>
</feature>
<feature type="transmembrane region" description="Helical" evidence="1">
    <location>
        <begin position="143"/>
        <end position="163"/>
    </location>
</feature>
<dbReference type="EMBL" id="FOHX01000004">
    <property type="protein sequence ID" value="SET89350.1"/>
    <property type="molecule type" value="Genomic_DNA"/>
</dbReference>
<feature type="transmembrane region" description="Helical" evidence="1">
    <location>
        <begin position="103"/>
        <end position="131"/>
    </location>
</feature>
<keyword evidence="1" id="KW-0472">Membrane</keyword>
<name>A0A1I0HZ05_9ACTN</name>
<evidence type="ECO:0000256" key="1">
    <source>
        <dbReference type="SAM" id="Phobius"/>
    </source>
</evidence>
<dbReference type="AlphaFoldDB" id="A0A1I0HZ05"/>
<gene>
    <name evidence="2" type="ORF">SAMN05421811_104579</name>
</gene>
<dbReference type="RefSeq" id="WP_091081679.1">
    <property type="nucleotide sequence ID" value="NZ_FOHX01000004.1"/>
</dbReference>
<feature type="transmembrane region" description="Helical" evidence="1">
    <location>
        <begin position="170"/>
        <end position="191"/>
    </location>
</feature>
<protein>
    <submittedName>
        <fullName evidence="2">ABC-2 type transport system permease protein</fullName>
    </submittedName>
</protein>
<dbReference type="Proteomes" id="UP000199361">
    <property type="component" value="Unassembled WGS sequence"/>
</dbReference>
<keyword evidence="1" id="KW-0812">Transmembrane</keyword>
<feature type="transmembrane region" description="Helical" evidence="1">
    <location>
        <begin position="62"/>
        <end position="82"/>
    </location>
</feature>
<accession>A0A1I0HZ05</accession>
<feature type="transmembrane region" description="Helical" evidence="1">
    <location>
        <begin position="211"/>
        <end position="237"/>
    </location>
</feature>
<keyword evidence="1" id="KW-1133">Transmembrane helix</keyword>
<evidence type="ECO:0000313" key="3">
    <source>
        <dbReference type="Proteomes" id="UP000199361"/>
    </source>
</evidence>
<proteinExistence type="predicted"/>
<reference evidence="2 3" key="1">
    <citation type="submission" date="2016-10" db="EMBL/GenBank/DDBJ databases">
        <authorList>
            <person name="de Groot N.N."/>
        </authorList>
    </citation>
    <scope>NUCLEOTIDE SEQUENCE [LARGE SCALE GENOMIC DNA]</scope>
    <source>
        <strain evidence="2 3">CGMCC 4.5598</strain>
    </source>
</reference>
<organism evidence="2 3">
    <name type="scientific">Nonomuraea wenchangensis</name>
    <dbReference type="NCBI Taxonomy" id="568860"/>
    <lineage>
        <taxon>Bacteria</taxon>
        <taxon>Bacillati</taxon>
        <taxon>Actinomycetota</taxon>
        <taxon>Actinomycetes</taxon>
        <taxon>Streptosporangiales</taxon>
        <taxon>Streptosporangiaceae</taxon>
        <taxon>Nonomuraea</taxon>
    </lineage>
</organism>
<keyword evidence="3" id="KW-1185">Reference proteome</keyword>
<evidence type="ECO:0000313" key="2">
    <source>
        <dbReference type="EMBL" id="SET89350.1"/>
    </source>
</evidence>
<dbReference type="STRING" id="568860.SAMN05421811_104579"/>
<dbReference type="OrthoDB" id="5244396at2"/>
<sequence>MIRDRLVRAELVKARAGRTGPALAVIAPVTCALWAALQALVFDGLGELPAASRVENVYAMAQQAYVFTLILGVLAMTGEYRHQTITWTFLVTPVRSRVVTAKLVAWGLVGLAIACVSALATLASGAVLLAVRGLPMLTPGVPLVLLGAVLSTTAYALLGVGLGALIRNQVVALVVALLWFMYGDYVLSSVAPDLGRWLPTGAARALSGMHLQAGALLPAWAGGLLFAAYVAAVVLAARLVTLRRDVT</sequence>